<organism evidence="4 5">
    <name type="scientific">Endomicrobium proavitum</name>
    <dbReference type="NCBI Taxonomy" id="1408281"/>
    <lineage>
        <taxon>Bacteria</taxon>
        <taxon>Pseudomonadati</taxon>
        <taxon>Elusimicrobiota</taxon>
        <taxon>Endomicrobiia</taxon>
        <taxon>Endomicrobiales</taxon>
        <taxon>Endomicrobiaceae</taxon>
        <taxon>Endomicrobium</taxon>
    </lineage>
</organism>
<evidence type="ECO:0000313" key="4">
    <source>
        <dbReference type="EMBL" id="AKL97625.1"/>
    </source>
</evidence>
<evidence type="ECO:0000259" key="2">
    <source>
        <dbReference type="Pfam" id="PF18128"/>
    </source>
</evidence>
<dbReference type="GO" id="GO:0002098">
    <property type="term" value="P:tRNA wobble uridine modification"/>
    <property type="evidence" value="ECO:0007669"/>
    <property type="project" value="TreeGrafter"/>
</dbReference>
<dbReference type="Pfam" id="PF01926">
    <property type="entry name" value="MMR_HSR1"/>
    <property type="match status" value="1"/>
</dbReference>
<dbReference type="GO" id="GO:0005737">
    <property type="term" value="C:cytoplasm"/>
    <property type="evidence" value="ECO:0007669"/>
    <property type="project" value="TreeGrafter"/>
</dbReference>
<accession>A0A0G3WIB5</accession>
<dbReference type="Gene3D" id="3.40.50.300">
    <property type="entry name" value="P-loop containing nucleotide triphosphate hydrolases"/>
    <property type="match status" value="1"/>
</dbReference>
<dbReference type="InterPro" id="IPR027417">
    <property type="entry name" value="P-loop_NTPase"/>
</dbReference>
<dbReference type="InterPro" id="IPR005225">
    <property type="entry name" value="Small_GTP-bd"/>
</dbReference>
<feature type="domain" description="Hydrogen maturase F tetramerization" evidence="3">
    <location>
        <begin position="280"/>
        <end position="394"/>
    </location>
</feature>
<dbReference type="NCBIfam" id="TIGR03918">
    <property type="entry name" value="GTP_HydF"/>
    <property type="match status" value="1"/>
</dbReference>
<name>A0A0G3WIB5_9BACT</name>
<gene>
    <name evidence="4" type="ORF">Epro_0246</name>
</gene>
<dbReference type="PATRIC" id="fig|1408281.3.peg.255"/>
<dbReference type="Pfam" id="PF18133">
    <property type="entry name" value="HydF_tetramer"/>
    <property type="match status" value="1"/>
</dbReference>
<dbReference type="Gene3D" id="3.40.50.11420">
    <property type="match status" value="1"/>
</dbReference>
<dbReference type="KEGG" id="epo:Epro_0246"/>
<dbReference type="Gene3D" id="3.40.50.11410">
    <property type="match status" value="1"/>
</dbReference>
<dbReference type="NCBIfam" id="TIGR00231">
    <property type="entry name" value="small_GTP"/>
    <property type="match status" value="1"/>
</dbReference>
<dbReference type="OrthoDB" id="9811338at2"/>
<proteinExistence type="predicted"/>
<feature type="domain" description="G" evidence="1">
    <location>
        <begin position="7"/>
        <end position="121"/>
    </location>
</feature>
<dbReference type="AlphaFoldDB" id="A0A0G3WIB5"/>
<dbReference type="GO" id="GO:0005525">
    <property type="term" value="F:GTP binding"/>
    <property type="evidence" value="ECO:0007669"/>
    <property type="project" value="InterPro"/>
</dbReference>
<dbReference type="InterPro" id="IPR023873">
    <property type="entry name" value="FeFe-hyd_GTPase_HydF"/>
</dbReference>
<dbReference type="EMBL" id="CP009498">
    <property type="protein sequence ID" value="AKL97625.1"/>
    <property type="molecule type" value="Genomic_DNA"/>
</dbReference>
<sequence length="408" mass="45018">MKALTIQIGIFGKTNVGKSSLMNFMTNQSASIVSEIAGTTTDVVWKNMELNPLGPVTLFDTAGIDDKSVLGGARIEKTQRAFDSSDVVILMCEADRFDNFEEEIIKEAQKRNTPVIVVISKTDLKTPDDKFIEKIQKYATGILFFSALTSNRDNFLNALKKILVDALPENFIENYLSLRNIVKKDDTVVLVMPIDLGAPKGKIIMPQIQTTRHILDLNACAYTVQDSEYKTALNNLKTKPVLAITDSQAVKKVAADTPTDIKLTTFSTIYAADKSDIVEMAKGAAVINNLKTGDKVLISEACTHHASADDIGRVKIPKWLNEFTRQNIEIKYVHGQDYPSNLKDYKLIIHCGACTLNRKGMLARLNKAAEAGVPITNYGIAISVFHGVIEKVLEVFPEALKAYKDSVK</sequence>
<evidence type="ECO:0000259" key="1">
    <source>
        <dbReference type="Pfam" id="PF01926"/>
    </source>
</evidence>
<dbReference type="GO" id="GO:0030488">
    <property type="term" value="P:tRNA methylation"/>
    <property type="evidence" value="ECO:0007669"/>
    <property type="project" value="TreeGrafter"/>
</dbReference>
<dbReference type="InterPro" id="IPR006073">
    <property type="entry name" value="GTP-bd"/>
</dbReference>
<protein>
    <submittedName>
        <fullName evidence="4">Small GTP-binding protein</fullName>
    </submittedName>
</protein>
<dbReference type="CDD" id="cd00880">
    <property type="entry name" value="Era_like"/>
    <property type="match status" value="1"/>
</dbReference>
<evidence type="ECO:0000259" key="3">
    <source>
        <dbReference type="Pfam" id="PF18133"/>
    </source>
</evidence>
<dbReference type="PANTHER" id="PTHR42714:SF6">
    <property type="entry name" value="TRANSLATION INITIATION FACTOR IF-2"/>
    <property type="match status" value="1"/>
</dbReference>
<dbReference type="RefSeq" id="WP_052569843.1">
    <property type="nucleotide sequence ID" value="NZ_CP009498.1"/>
</dbReference>
<keyword evidence="5" id="KW-1185">Reference proteome</keyword>
<evidence type="ECO:0000313" key="5">
    <source>
        <dbReference type="Proteomes" id="UP000035337"/>
    </source>
</evidence>
<dbReference type="InterPro" id="IPR041606">
    <property type="entry name" value="HydF_dimer"/>
</dbReference>
<dbReference type="SUPFAM" id="SSF52540">
    <property type="entry name" value="P-loop containing nucleoside triphosphate hydrolases"/>
    <property type="match status" value="1"/>
</dbReference>
<feature type="domain" description="Hydrogen maturase F dimerization" evidence="2">
    <location>
        <begin position="178"/>
        <end position="274"/>
    </location>
</feature>
<dbReference type="Proteomes" id="UP000035337">
    <property type="component" value="Chromosome"/>
</dbReference>
<dbReference type="Pfam" id="PF18128">
    <property type="entry name" value="HydF_dimer"/>
    <property type="match status" value="1"/>
</dbReference>
<reference evidence="4 5" key="1">
    <citation type="submission" date="2014-09" db="EMBL/GenBank/DDBJ databases">
        <title>Complete genome sequence of Endomicrobium proavitum.</title>
        <authorList>
            <person name="Zheng H."/>
        </authorList>
    </citation>
    <scope>NUCLEOTIDE SEQUENCE [LARGE SCALE GENOMIC DNA]</scope>
    <source>
        <strain evidence="4 5">Rsa215</strain>
    </source>
</reference>
<dbReference type="InterPro" id="IPR040644">
    <property type="entry name" value="HydF_tetramer"/>
</dbReference>
<dbReference type="PANTHER" id="PTHR42714">
    <property type="entry name" value="TRNA MODIFICATION GTPASE GTPBP3"/>
    <property type="match status" value="1"/>
</dbReference>
<dbReference type="STRING" id="1408281.Epro_0246"/>